<evidence type="ECO:0000256" key="3">
    <source>
        <dbReference type="ARBA" id="ARBA00022461"/>
    </source>
</evidence>
<evidence type="ECO:0000256" key="12">
    <source>
        <dbReference type="SAM" id="Phobius"/>
    </source>
</evidence>
<keyword evidence="10 11" id="KW-0407">Ion channel</keyword>
<reference evidence="14" key="1">
    <citation type="submission" date="2011-08" db="EMBL/GenBank/DDBJ databases">
        <title>The draft genome of Latimeria chalumnae.</title>
        <authorList>
            <person name="Di Palma F."/>
            <person name="Alfoldi J."/>
            <person name="Johnson J."/>
            <person name="Berlin A."/>
            <person name="Gnerre S."/>
            <person name="Jaffe D."/>
            <person name="MacCallum I."/>
            <person name="Young S."/>
            <person name="Walker B.J."/>
            <person name="Lander E."/>
            <person name="Lindblad-Toh K."/>
        </authorList>
    </citation>
    <scope>NUCLEOTIDE SEQUENCE [LARGE SCALE GENOMIC DNA]</scope>
    <source>
        <strain evidence="14">Wild caught</strain>
    </source>
</reference>
<sequence length="200" mass="23630">KERNSLHDFTRLFLNTTKFHGIKYIFSGHIAYPRKLIWLLAFLVSLGLLVTWSSNRIRYLLSSPVHTKVHMVYAKNLTFPAVTICNNNLLLLRRMTKSDLYLTGYWLGLLNENFKVQPTARDILKDDRWKWLERLLNFSHYLPPRDTEDLMFRLMNRLGHQIEEMLLSCKFQGDSCGPQNFTTVSHIIFPSLCFMWICTL</sequence>
<name>H3A5S4_LATCH</name>
<evidence type="ECO:0000256" key="2">
    <source>
        <dbReference type="ARBA" id="ARBA00022448"/>
    </source>
</evidence>
<dbReference type="HOGENOM" id="CLU_092454_0_0_1"/>
<dbReference type="GO" id="GO:0015280">
    <property type="term" value="F:ligand-gated sodium channel activity"/>
    <property type="evidence" value="ECO:0007669"/>
    <property type="project" value="TreeGrafter"/>
</dbReference>
<dbReference type="AlphaFoldDB" id="H3A5S4"/>
<dbReference type="InterPro" id="IPR001873">
    <property type="entry name" value="ENaC"/>
</dbReference>
<dbReference type="GeneTree" id="ENSGT00940000164727"/>
<dbReference type="PANTHER" id="PTHR11690">
    <property type="entry name" value="AMILORIDE-SENSITIVE SODIUM CHANNEL-RELATED"/>
    <property type="match status" value="1"/>
</dbReference>
<evidence type="ECO:0000313" key="13">
    <source>
        <dbReference type="Ensembl" id="ENSLACP00000004995.1"/>
    </source>
</evidence>
<dbReference type="Pfam" id="PF00858">
    <property type="entry name" value="ASC"/>
    <property type="match status" value="1"/>
</dbReference>
<dbReference type="Gene3D" id="1.10.3590.10">
    <property type="entry name" value="acid-sensing ion channel 1 domain"/>
    <property type="match status" value="1"/>
</dbReference>
<keyword evidence="3 11" id="KW-0894">Sodium channel</keyword>
<evidence type="ECO:0000256" key="9">
    <source>
        <dbReference type="ARBA" id="ARBA00023201"/>
    </source>
</evidence>
<protein>
    <submittedName>
        <fullName evidence="13">Uncharacterized protein</fullName>
    </submittedName>
</protein>
<evidence type="ECO:0000256" key="5">
    <source>
        <dbReference type="ARBA" id="ARBA00022989"/>
    </source>
</evidence>
<accession>H3A5S4</accession>
<keyword evidence="8 12" id="KW-0472">Membrane</keyword>
<evidence type="ECO:0000256" key="1">
    <source>
        <dbReference type="ARBA" id="ARBA00004141"/>
    </source>
</evidence>
<reference evidence="13" key="3">
    <citation type="submission" date="2025-09" db="UniProtKB">
        <authorList>
            <consortium name="Ensembl"/>
        </authorList>
    </citation>
    <scope>IDENTIFICATION</scope>
</reference>
<evidence type="ECO:0000256" key="8">
    <source>
        <dbReference type="ARBA" id="ARBA00023136"/>
    </source>
</evidence>
<organism evidence="13 14">
    <name type="scientific">Latimeria chalumnae</name>
    <name type="common">Coelacanth</name>
    <dbReference type="NCBI Taxonomy" id="7897"/>
    <lineage>
        <taxon>Eukaryota</taxon>
        <taxon>Metazoa</taxon>
        <taxon>Chordata</taxon>
        <taxon>Craniata</taxon>
        <taxon>Vertebrata</taxon>
        <taxon>Euteleostomi</taxon>
        <taxon>Coelacanthiformes</taxon>
        <taxon>Coelacanthidae</taxon>
        <taxon>Latimeria</taxon>
    </lineage>
</organism>
<dbReference type="eggNOG" id="KOG4294">
    <property type="taxonomic scope" value="Eukaryota"/>
</dbReference>
<keyword evidence="6" id="KW-0915">Sodium</keyword>
<comment type="similarity">
    <text evidence="11">Belongs to the amiloride-sensitive sodium channel (TC 1.A.6) family.</text>
</comment>
<comment type="subcellular location">
    <subcellularLocation>
        <location evidence="1">Membrane</location>
        <topology evidence="1">Multi-pass membrane protein</topology>
    </subcellularLocation>
</comment>
<feature type="transmembrane region" description="Helical" evidence="12">
    <location>
        <begin position="36"/>
        <end position="53"/>
    </location>
</feature>
<dbReference type="GO" id="GO:0005886">
    <property type="term" value="C:plasma membrane"/>
    <property type="evidence" value="ECO:0007669"/>
    <property type="project" value="TreeGrafter"/>
</dbReference>
<evidence type="ECO:0000256" key="11">
    <source>
        <dbReference type="RuleBase" id="RU000679"/>
    </source>
</evidence>
<evidence type="ECO:0000256" key="6">
    <source>
        <dbReference type="ARBA" id="ARBA00023053"/>
    </source>
</evidence>
<dbReference type="Proteomes" id="UP000008672">
    <property type="component" value="Unassembled WGS sequence"/>
</dbReference>
<dbReference type="PANTHER" id="PTHR11690:SF222">
    <property type="entry name" value="AMILORIDE-SENSITIVE SODIUM CHANNEL SUBUNIT GAMMA"/>
    <property type="match status" value="1"/>
</dbReference>
<evidence type="ECO:0000256" key="4">
    <source>
        <dbReference type="ARBA" id="ARBA00022692"/>
    </source>
</evidence>
<dbReference type="InParanoid" id="H3A5S4"/>
<keyword evidence="9 11" id="KW-0739">Sodium transport</keyword>
<keyword evidence="7 11" id="KW-0406">Ion transport</keyword>
<evidence type="ECO:0000313" key="14">
    <source>
        <dbReference type="Proteomes" id="UP000008672"/>
    </source>
</evidence>
<feature type="transmembrane region" description="Helical" evidence="12">
    <location>
        <begin position="73"/>
        <end position="92"/>
    </location>
</feature>
<keyword evidence="2 11" id="KW-0813">Transport</keyword>
<dbReference type="OMA" id="MNGQPPW"/>
<evidence type="ECO:0000256" key="10">
    <source>
        <dbReference type="ARBA" id="ARBA00023303"/>
    </source>
</evidence>
<dbReference type="Ensembl" id="ENSLACT00000005039.1">
    <property type="protein sequence ID" value="ENSLACP00000004995.1"/>
    <property type="gene ID" value="ENSLACG00000004441.1"/>
</dbReference>
<dbReference type="EMBL" id="AFYH01119402">
    <property type="status" value="NOT_ANNOTATED_CDS"/>
    <property type="molecule type" value="Genomic_DNA"/>
</dbReference>
<evidence type="ECO:0000256" key="7">
    <source>
        <dbReference type="ARBA" id="ARBA00023065"/>
    </source>
</evidence>
<proteinExistence type="inferred from homology"/>
<keyword evidence="14" id="KW-1185">Reference proteome</keyword>
<keyword evidence="5 12" id="KW-1133">Transmembrane helix</keyword>
<reference evidence="13" key="2">
    <citation type="submission" date="2025-08" db="UniProtKB">
        <authorList>
            <consortium name="Ensembl"/>
        </authorList>
    </citation>
    <scope>IDENTIFICATION</scope>
</reference>
<dbReference type="STRING" id="7897.ENSLACP00000004995"/>
<keyword evidence="4 11" id="KW-0812">Transmembrane</keyword>
<dbReference type="PRINTS" id="PR01078">
    <property type="entry name" value="AMINACHANNEL"/>
</dbReference>